<evidence type="ECO:0000259" key="7">
    <source>
        <dbReference type="Pfam" id="PF00151"/>
    </source>
</evidence>
<comment type="caution">
    <text evidence="8">The sequence shown here is derived from an EMBL/GenBank/DDBJ whole genome shotgun (WGS) entry which is preliminary data.</text>
</comment>
<evidence type="ECO:0000256" key="4">
    <source>
        <dbReference type="ARBA" id="ARBA00023157"/>
    </source>
</evidence>
<dbReference type="PANTHER" id="PTHR11610">
    <property type="entry name" value="LIPASE"/>
    <property type="match status" value="1"/>
</dbReference>
<protein>
    <recommendedName>
        <fullName evidence="6">Triacylglycerol lipase</fullName>
        <ecNumber evidence="6">3.1.1.3</ecNumber>
    </recommendedName>
    <alternativeName>
        <fullName evidence="6">Pancreatic lipase</fullName>
    </alternativeName>
</protein>
<evidence type="ECO:0000313" key="9">
    <source>
        <dbReference type="Proteomes" id="UP001176940"/>
    </source>
</evidence>
<comment type="subcellular location">
    <subcellularLocation>
        <location evidence="1 6">Secreted</location>
    </subcellularLocation>
</comment>
<dbReference type="Proteomes" id="UP001176940">
    <property type="component" value="Unassembled WGS sequence"/>
</dbReference>
<evidence type="ECO:0000256" key="6">
    <source>
        <dbReference type="RuleBase" id="RU362046"/>
    </source>
</evidence>
<dbReference type="EMBL" id="CAUEEQ010047821">
    <property type="protein sequence ID" value="CAJ0959494.1"/>
    <property type="molecule type" value="Genomic_DNA"/>
</dbReference>
<keyword evidence="6" id="KW-0443">Lipid metabolism</keyword>
<dbReference type="PRINTS" id="PR00823">
    <property type="entry name" value="PANCLIPASE"/>
</dbReference>
<dbReference type="InterPro" id="IPR013818">
    <property type="entry name" value="Lipase"/>
</dbReference>
<dbReference type="EC" id="3.1.1.3" evidence="6"/>
<dbReference type="SUPFAM" id="SSF53474">
    <property type="entry name" value="alpha/beta-Hydrolases"/>
    <property type="match status" value="1"/>
</dbReference>
<evidence type="ECO:0000256" key="3">
    <source>
        <dbReference type="ARBA" id="ARBA00022525"/>
    </source>
</evidence>
<dbReference type="PRINTS" id="PR00821">
    <property type="entry name" value="TAGLIPASE"/>
</dbReference>
<dbReference type="InterPro" id="IPR002331">
    <property type="entry name" value="Lipase_panc"/>
</dbReference>
<evidence type="ECO:0000256" key="5">
    <source>
        <dbReference type="RuleBase" id="RU004262"/>
    </source>
</evidence>
<evidence type="ECO:0000256" key="1">
    <source>
        <dbReference type="ARBA" id="ARBA00004613"/>
    </source>
</evidence>
<accession>A0ABN9M5K9</accession>
<evidence type="ECO:0000256" key="2">
    <source>
        <dbReference type="ARBA" id="ARBA00010701"/>
    </source>
</evidence>
<keyword evidence="4 6" id="KW-1015">Disulfide bond</keyword>
<comment type="similarity">
    <text evidence="2 5">Belongs to the AB hydrolase superfamily. Lipase family.</text>
</comment>
<feature type="domain" description="Lipase" evidence="7">
    <location>
        <begin position="12"/>
        <end position="219"/>
    </location>
</feature>
<sequence>MLLFQGAEQTDEICFSGLGCFRSLTAFLTPLNPILIPVPESLERINTRFFLQTQSHRDPFEVPATNVSMVKGSSFDSSKPIKFLIHGYRPGPVHTWPYEMSKDILDVDDVNCFSVNWEDGAGIRYEQAVSNARVVGAQIAQFKASLQDMYEKSSLDVHIIGHSLGAHIAGFAGQTENSHVQRITGLDPAGPFFEGAKNDMKLDSSDAERVDAIYTDTPTLTSLLSTSCLSMLQTSTFSSTVHTSSQNTSNIYL</sequence>
<evidence type="ECO:0000313" key="8">
    <source>
        <dbReference type="EMBL" id="CAJ0959494.1"/>
    </source>
</evidence>
<dbReference type="InterPro" id="IPR029058">
    <property type="entry name" value="AB_hydrolase_fold"/>
</dbReference>
<dbReference type="Pfam" id="PF00151">
    <property type="entry name" value="Lipase"/>
    <property type="match status" value="1"/>
</dbReference>
<gene>
    <name evidence="8" type="ORF">RIMI_LOCUS16830413</name>
</gene>
<dbReference type="InterPro" id="IPR000734">
    <property type="entry name" value="TAG_lipase"/>
</dbReference>
<reference evidence="8" key="1">
    <citation type="submission" date="2023-07" db="EMBL/GenBank/DDBJ databases">
        <authorList>
            <person name="Stuckert A."/>
        </authorList>
    </citation>
    <scope>NUCLEOTIDE SEQUENCE</scope>
</reference>
<proteinExistence type="inferred from homology"/>
<keyword evidence="3 6" id="KW-0964">Secreted</keyword>
<keyword evidence="6" id="KW-0442">Lipid degradation</keyword>
<organism evidence="8 9">
    <name type="scientific">Ranitomeya imitator</name>
    <name type="common">mimic poison frog</name>
    <dbReference type="NCBI Taxonomy" id="111125"/>
    <lineage>
        <taxon>Eukaryota</taxon>
        <taxon>Metazoa</taxon>
        <taxon>Chordata</taxon>
        <taxon>Craniata</taxon>
        <taxon>Vertebrata</taxon>
        <taxon>Euteleostomi</taxon>
        <taxon>Amphibia</taxon>
        <taxon>Batrachia</taxon>
        <taxon>Anura</taxon>
        <taxon>Neobatrachia</taxon>
        <taxon>Hyloidea</taxon>
        <taxon>Dendrobatidae</taxon>
        <taxon>Dendrobatinae</taxon>
        <taxon>Ranitomeya</taxon>
    </lineage>
</organism>
<comment type="catalytic activity">
    <reaction evidence="6">
        <text>a triacylglycerol + H2O = a diacylglycerol + a fatty acid + H(+)</text>
        <dbReference type="Rhea" id="RHEA:12044"/>
        <dbReference type="ChEBI" id="CHEBI:15377"/>
        <dbReference type="ChEBI" id="CHEBI:15378"/>
        <dbReference type="ChEBI" id="CHEBI:17855"/>
        <dbReference type="ChEBI" id="CHEBI:18035"/>
        <dbReference type="ChEBI" id="CHEBI:28868"/>
        <dbReference type="EC" id="3.1.1.3"/>
    </reaction>
</comment>
<keyword evidence="9" id="KW-1185">Reference proteome</keyword>
<dbReference type="Gene3D" id="3.40.50.1820">
    <property type="entry name" value="alpha/beta hydrolase"/>
    <property type="match status" value="1"/>
</dbReference>
<name>A0ABN9M5K9_9NEOB</name>